<keyword evidence="4" id="KW-0255">Endonuclease</keyword>
<dbReference type="Gene3D" id="3.10.20.370">
    <property type="match status" value="1"/>
</dbReference>
<protein>
    <recommendedName>
        <fullName evidence="7">Reverse transcriptase RNase H-like domain-containing protein</fullName>
    </recommendedName>
</protein>
<dbReference type="CDD" id="cd09274">
    <property type="entry name" value="RNase_HI_RT_Ty3"/>
    <property type="match status" value="1"/>
</dbReference>
<accession>A0ABQ9IQ21</accession>
<evidence type="ECO:0000256" key="1">
    <source>
        <dbReference type="ARBA" id="ARBA00022679"/>
    </source>
</evidence>
<keyword evidence="5" id="KW-0378">Hydrolase</keyword>
<feature type="domain" description="Reverse transcriptase RNase H-like" evidence="7">
    <location>
        <begin position="63"/>
        <end position="165"/>
    </location>
</feature>
<dbReference type="PANTHER" id="PTHR37984:SF5">
    <property type="entry name" value="PROTEIN NYNRIN-LIKE"/>
    <property type="match status" value="1"/>
</dbReference>
<evidence type="ECO:0000256" key="5">
    <source>
        <dbReference type="ARBA" id="ARBA00022801"/>
    </source>
</evidence>
<evidence type="ECO:0000313" key="8">
    <source>
        <dbReference type="EMBL" id="KAJ8898330.1"/>
    </source>
</evidence>
<dbReference type="InterPro" id="IPR041373">
    <property type="entry name" value="RT_RNaseH"/>
</dbReference>
<keyword evidence="2" id="KW-0548">Nucleotidyltransferase</keyword>
<dbReference type="InterPro" id="IPR043502">
    <property type="entry name" value="DNA/RNA_pol_sf"/>
</dbReference>
<reference evidence="8 9" key="1">
    <citation type="submission" date="2023-02" db="EMBL/GenBank/DDBJ databases">
        <title>LHISI_Scaffold_Assembly.</title>
        <authorList>
            <person name="Stuart O.P."/>
            <person name="Cleave R."/>
            <person name="Magrath M.J.L."/>
            <person name="Mikheyev A.S."/>
        </authorList>
    </citation>
    <scope>NUCLEOTIDE SEQUENCE [LARGE SCALE GENOMIC DNA]</scope>
    <source>
        <strain evidence="8">Daus_M_001</strain>
        <tissue evidence="8">Leg muscle</tissue>
    </source>
</reference>
<gene>
    <name evidence="8" type="ORF">PR048_003690</name>
</gene>
<dbReference type="EMBL" id="JARBHB010000001">
    <property type="protein sequence ID" value="KAJ8898330.1"/>
    <property type="molecule type" value="Genomic_DNA"/>
</dbReference>
<dbReference type="Pfam" id="PF17917">
    <property type="entry name" value="RT_RNaseH"/>
    <property type="match status" value="1"/>
</dbReference>
<organism evidence="8 9">
    <name type="scientific">Dryococelus australis</name>
    <dbReference type="NCBI Taxonomy" id="614101"/>
    <lineage>
        <taxon>Eukaryota</taxon>
        <taxon>Metazoa</taxon>
        <taxon>Ecdysozoa</taxon>
        <taxon>Arthropoda</taxon>
        <taxon>Hexapoda</taxon>
        <taxon>Insecta</taxon>
        <taxon>Pterygota</taxon>
        <taxon>Neoptera</taxon>
        <taxon>Polyneoptera</taxon>
        <taxon>Phasmatodea</taxon>
        <taxon>Verophasmatodea</taxon>
        <taxon>Anareolatae</taxon>
        <taxon>Phasmatidae</taxon>
        <taxon>Eurycanthinae</taxon>
        <taxon>Dryococelus</taxon>
    </lineage>
</organism>
<dbReference type="PANTHER" id="PTHR37984">
    <property type="entry name" value="PROTEIN CBG26694"/>
    <property type="match status" value="1"/>
</dbReference>
<evidence type="ECO:0000256" key="3">
    <source>
        <dbReference type="ARBA" id="ARBA00022722"/>
    </source>
</evidence>
<evidence type="ECO:0000256" key="4">
    <source>
        <dbReference type="ARBA" id="ARBA00022759"/>
    </source>
</evidence>
<evidence type="ECO:0000256" key="2">
    <source>
        <dbReference type="ARBA" id="ARBA00022695"/>
    </source>
</evidence>
<keyword evidence="6" id="KW-0695">RNA-directed DNA polymerase</keyword>
<evidence type="ECO:0000313" key="9">
    <source>
        <dbReference type="Proteomes" id="UP001159363"/>
    </source>
</evidence>
<proteinExistence type="predicted"/>
<keyword evidence="1" id="KW-0808">Transferase</keyword>
<dbReference type="SUPFAM" id="SSF56672">
    <property type="entry name" value="DNA/RNA polymerases"/>
    <property type="match status" value="1"/>
</dbReference>
<dbReference type="InterPro" id="IPR050951">
    <property type="entry name" value="Retrovirus_Pol_polyprotein"/>
</dbReference>
<comment type="caution">
    <text evidence="8">The sequence shown here is derived from an EMBL/GenBank/DDBJ whole genome shotgun (WGS) entry which is preliminary data.</text>
</comment>
<evidence type="ECO:0000256" key="6">
    <source>
        <dbReference type="ARBA" id="ARBA00022918"/>
    </source>
</evidence>
<dbReference type="Proteomes" id="UP001159363">
    <property type="component" value="Chromosome 1"/>
</dbReference>
<keyword evidence="3" id="KW-0540">Nuclease</keyword>
<name>A0ABQ9IQ21_9NEOP</name>
<evidence type="ECO:0000259" key="7">
    <source>
        <dbReference type="Pfam" id="PF17917"/>
    </source>
</evidence>
<sequence length="184" mass="20913">MTVPGSVQLATRFRTKHCATCGTTSPTSQEGHSLAMGTGARQTFNNLKASFANIKQLYHPQGDQPLVLQTDTCQNGLDAVLYQQDKNGQPNVIVYASIRRNATEQHYHINEQECLAVIWTMKKYRYYLEGCCLILRTDSKALQWLHESQNSKTKLGWWDMFLKEFIFEVQHCPGKTNNLPDALS</sequence>
<keyword evidence="9" id="KW-1185">Reference proteome</keyword>